<proteinExistence type="predicted"/>
<keyword evidence="4 5" id="KW-0472">Membrane</keyword>
<dbReference type="Pfam" id="PF04193">
    <property type="entry name" value="PQ-loop"/>
    <property type="match status" value="1"/>
</dbReference>
<organism evidence="6 7">
    <name type="scientific">Vibrio scophthalmi</name>
    <dbReference type="NCBI Taxonomy" id="45658"/>
    <lineage>
        <taxon>Bacteria</taxon>
        <taxon>Pseudomonadati</taxon>
        <taxon>Pseudomonadota</taxon>
        <taxon>Gammaproteobacteria</taxon>
        <taxon>Vibrionales</taxon>
        <taxon>Vibrionaceae</taxon>
        <taxon>Vibrio</taxon>
    </lineage>
</organism>
<dbReference type="RefSeq" id="WP_065545150.1">
    <property type="nucleotide sequence ID" value="NZ_CP016414.1"/>
</dbReference>
<dbReference type="PATRIC" id="fig|45658.7.peg.722"/>
<evidence type="ECO:0008006" key="8">
    <source>
        <dbReference type="Google" id="ProtNLM"/>
    </source>
</evidence>
<keyword evidence="3 5" id="KW-1133">Transmembrane helix</keyword>
<dbReference type="Gene3D" id="1.20.1280.290">
    <property type="match status" value="1"/>
</dbReference>
<feature type="transmembrane region" description="Helical" evidence="5">
    <location>
        <begin position="6"/>
        <end position="28"/>
    </location>
</feature>
<evidence type="ECO:0000256" key="5">
    <source>
        <dbReference type="SAM" id="Phobius"/>
    </source>
</evidence>
<dbReference type="AlphaFoldDB" id="A0A1C7F7H7"/>
<feature type="transmembrane region" description="Helical" evidence="5">
    <location>
        <begin position="61"/>
        <end position="80"/>
    </location>
</feature>
<evidence type="ECO:0000313" key="7">
    <source>
        <dbReference type="Proteomes" id="UP000092528"/>
    </source>
</evidence>
<sequence>MIFDATVIGYIAAVCTTCSFIPQVFHILKSKDTRSISLAMYSIFVMGVFLWFVYGVSVQDWPVIIANAVTLMLASIILTLKIRDLLKAKLAVKGNNGDKQLV</sequence>
<dbReference type="GO" id="GO:0016020">
    <property type="term" value="C:membrane"/>
    <property type="evidence" value="ECO:0007669"/>
    <property type="project" value="UniProtKB-SubCell"/>
</dbReference>
<dbReference type="InterPro" id="IPR006603">
    <property type="entry name" value="PQ-loop_rpt"/>
</dbReference>
<dbReference type="Proteomes" id="UP000092528">
    <property type="component" value="Chromosome 1"/>
</dbReference>
<dbReference type="EMBL" id="CP016414">
    <property type="protein sequence ID" value="ANU35892.1"/>
    <property type="molecule type" value="Genomic_DNA"/>
</dbReference>
<protein>
    <recommendedName>
        <fullName evidence="8">Sugar transporter SemiSWEET</fullName>
    </recommendedName>
</protein>
<keyword evidence="7" id="KW-1185">Reference proteome</keyword>
<feature type="transmembrane region" description="Helical" evidence="5">
    <location>
        <begin position="35"/>
        <end position="55"/>
    </location>
</feature>
<evidence type="ECO:0000313" key="6">
    <source>
        <dbReference type="EMBL" id="ANU35892.1"/>
    </source>
</evidence>
<name>A0A1C7F7H7_9VIBR</name>
<gene>
    <name evidence="6" type="ORF">VSVS05_00760</name>
</gene>
<dbReference type="GO" id="GO:0051119">
    <property type="term" value="F:sugar transmembrane transporter activity"/>
    <property type="evidence" value="ECO:0007669"/>
    <property type="project" value="InterPro"/>
</dbReference>
<accession>A0A1C7F7H7</accession>
<evidence type="ECO:0000256" key="4">
    <source>
        <dbReference type="ARBA" id="ARBA00023136"/>
    </source>
</evidence>
<dbReference type="InterPro" id="IPR047662">
    <property type="entry name" value="SemiSWEET"/>
</dbReference>
<evidence type="ECO:0000256" key="3">
    <source>
        <dbReference type="ARBA" id="ARBA00022989"/>
    </source>
</evidence>
<dbReference type="NCBIfam" id="NF037968">
    <property type="entry name" value="SemiSWEET_2"/>
    <property type="match status" value="1"/>
</dbReference>
<comment type="subcellular location">
    <subcellularLocation>
        <location evidence="1">Membrane</location>
        <topology evidence="1">Multi-pass membrane protein</topology>
    </subcellularLocation>
</comment>
<evidence type="ECO:0000256" key="1">
    <source>
        <dbReference type="ARBA" id="ARBA00004141"/>
    </source>
</evidence>
<dbReference type="GeneID" id="96871241"/>
<keyword evidence="2 5" id="KW-0812">Transmembrane</keyword>
<evidence type="ECO:0000256" key="2">
    <source>
        <dbReference type="ARBA" id="ARBA00022692"/>
    </source>
</evidence>
<reference evidence="6 7" key="1">
    <citation type="submission" date="2016-07" db="EMBL/GenBank/DDBJ databases">
        <title>Genome sequencing of Vibrio scophthalmi strain VS-05, an isolated from Paralichthys olivaceus.</title>
        <authorList>
            <person name="Han H.-J."/>
        </authorList>
    </citation>
    <scope>NUCLEOTIDE SEQUENCE [LARGE SCALE GENOMIC DNA]</scope>
    <source>
        <strain evidence="6 7">VS-05</strain>
    </source>
</reference>